<evidence type="ECO:0000313" key="2">
    <source>
        <dbReference type="EMBL" id="MCY1142730.1"/>
    </source>
</evidence>
<keyword evidence="3" id="KW-1185">Reference proteome</keyword>
<feature type="chain" id="PRO_5046192640" description="PKD domain-containing protein" evidence="1">
    <location>
        <begin position="31"/>
        <end position="348"/>
    </location>
</feature>
<dbReference type="EMBL" id="JAPNTZ010000012">
    <property type="protein sequence ID" value="MCY1142730.1"/>
    <property type="molecule type" value="Genomic_DNA"/>
</dbReference>
<comment type="caution">
    <text evidence="2">The sequence shown here is derived from an EMBL/GenBank/DDBJ whole genome shotgun (WGS) entry which is preliminary data.</text>
</comment>
<feature type="signal peptide" evidence="1">
    <location>
        <begin position="1"/>
        <end position="30"/>
    </location>
</feature>
<evidence type="ECO:0000256" key="1">
    <source>
        <dbReference type="SAM" id="SignalP"/>
    </source>
</evidence>
<sequence length="348" mass="36547">MKLVYRRALPGLCAAVLAAGVIGAGTPALAAGAAPTGTFTLNTTSLWSGQTVTLTQTALDDDDIPPAEISRKIRWGDGVETTAVAGETSWKHQYNGSGSYDVVVELNDGTVPGTGTGTVPSPTVKVVDGPGTLGWQKNTVYTTSDGLGGTYLTEAVFTPSNLPLSADEAWTDWGDGELSLLKQDATSTTVPHYFGSGRFIPRVQLSNEYGQATPQDAQVLNVNIDDTPPSSGFTFPPSAGKGSSWKAFKGTGRDSQSGADIAQVIAFKYNASSDYYYNFTSKKWVKITNPAADLPDAAAAITPVTSSGTWSVPASGLSKGYHLEVYYWVFDKVGNVSPMKIATAFISS</sequence>
<dbReference type="RefSeq" id="WP_267567182.1">
    <property type="nucleotide sequence ID" value="NZ_JAPNTZ010000012.1"/>
</dbReference>
<organism evidence="2 3">
    <name type="scientific">Paractinoplanes pyxinae</name>
    <dbReference type="NCBI Taxonomy" id="2997416"/>
    <lineage>
        <taxon>Bacteria</taxon>
        <taxon>Bacillati</taxon>
        <taxon>Actinomycetota</taxon>
        <taxon>Actinomycetes</taxon>
        <taxon>Micromonosporales</taxon>
        <taxon>Micromonosporaceae</taxon>
        <taxon>Paractinoplanes</taxon>
    </lineage>
</organism>
<dbReference type="Proteomes" id="UP001151002">
    <property type="component" value="Unassembled WGS sequence"/>
</dbReference>
<gene>
    <name evidence="2" type="ORF">OWR29_32450</name>
</gene>
<evidence type="ECO:0000313" key="3">
    <source>
        <dbReference type="Proteomes" id="UP001151002"/>
    </source>
</evidence>
<keyword evidence="1" id="KW-0732">Signal</keyword>
<dbReference type="InterPro" id="IPR035986">
    <property type="entry name" value="PKD_dom_sf"/>
</dbReference>
<reference evidence="2" key="1">
    <citation type="submission" date="2022-11" db="EMBL/GenBank/DDBJ databases">
        <authorList>
            <person name="Somphong A."/>
            <person name="Phongsopitanun W."/>
        </authorList>
    </citation>
    <scope>NUCLEOTIDE SEQUENCE</scope>
    <source>
        <strain evidence="2">Pm04-4</strain>
    </source>
</reference>
<evidence type="ECO:0008006" key="4">
    <source>
        <dbReference type="Google" id="ProtNLM"/>
    </source>
</evidence>
<dbReference type="SUPFAM" id="SSF49299">
    <property type="entry name" value="PKD domain"/>
    <property type="match status" value="1"/>
</dbReference>
<accession>A0ABT4B8A0</accession>
<proteinExistence type="predicted"/>
<protein>
    <recommendedName>
        <fullName evidence="4">PKD domain-containing protein</fullName>
    </recommendedName>
</protein>
<name>A0ABT4B8A0_9ACTN</name>